<evidence type="ECO:0000313" key="2">
    <source>
        <dbReference type="EMBL" id="KAL1868948.1"/>
    </source>
</evidence>
<accession>A0ABR3WZQ1</accession>
<comment type="caution">
    <text evidence="2">The sequence shown here is derived from an EMBL/GenBank/DDBJ whole genome shotgun (WGS) entry which is preliminary data.</text>
</comment>
<feature type="compositionally biased region" description="Basic and acidic residues" evidence="1">
    <location>
        <begin position="86"/>
        <end position="104"/>
    </location>
</feature>
<reference evidence="2 3" key="1">
    <citation type="journal article" date="2024" name="IMA Fungus">
        <title>IMA Genome - F19 : A genome assembly and annotation guide to empower mycologists, including annotated draft genome sequences of Ceratocystis pirilliformis, Diaporthe australafricana, Fusarium ophioides, Paecilomyces lecythidis, and Sporothrix stenoceras.</title>
        <authorList>
            <person name="Aylward J."/>
            <person name="Wilson A.M."/>
            <person name="Visagie C.M."/>
            <person name="Spraker J."/>
            <person name="Barnes I."/>
            <person name="Buitendag C."/>
            <person name="Ceriani C."/>
            <person name="Del Mar Angel L."/>
            <person name="du Plessis D."/>
            <person name="Fuchs T."/>
            <person name="Gasser K."/>
            <person name="Kramer D."/>
            <person name="Li W."/>
            <person name="Munsamy K."/>
            <person name="Piso A."/>
            <person name="Price J.L."/>
            <person name="Sonnekus B."/>
            <person name="Thomas C."/>
            <person name="van der Nest A."/>
            <person name="van Dijk A."/>
            <person name="van Heerden A."/>
            <person name="van Vuuren N."/>
            <person name="Yilmaz N."/>
            <person name="Duong T.A."/>
            <person name="van der Merwe N.A."/>
            <person name="Wingfield M.J."/>
            <person name="Wingfield B.D."/>
        </authorList>
    </citation>
    <scope>NUCLEOTIDE SEQUENCE [LARGE SCALE GENOMIC DNA]</scope>
    <source>
        <strain evidence="2 3">CMW 18300</strain>
    </source>
</reference>
<proteinExistence type="predicted"/>
<dbReference type="Proteomes" id="UP001583177">
    <property type="component" value="Unassembled WGS sequence"/>
</dbReference>
<feature type="region of interest" description="Disordered" evidence="1">
    <location>
        <begin position="82"/>
        <end position="137"/>
    </location>
</feature>
<sequence>MPVAEAGVAIGAANFVAGVPNHTRTWNTTYHDTVDFREKVEQARSDLDACTADFLEWKEIWKYKSAEWNLYASLFLGIPGDEAPADEQRPADSKTPAGEEHPPLDHQTPSEVPEGTVLTASHPAPNHQPPHDQFPINNRPVTRWKPAGRLLAVCKRLAANHVPTQPSIDGNPPARGPSPAVAPEGPTAAQEPAIINAENTTGGGFNADDPYRSLWKEQYKQMSDTVYKVIQGMRGINEHIDRIVNEKKNSPAWKKYLDVPRARYVRNLTYALFSNSSLQGGIAQLKVNIARLKEVSEMRLRKMQGNAVDLKLTGPEAFQLTNLEYFGRKIIQELRGSLPTASAWSLELCHPDIGGSASNWQGLTSVQLWLSYSIPVVGQHNQARHRIIVDYSLEDGPNPPWRASALPGANPAHNPPGNPPRSLPHNPRLAKNEDGTGKLTVPFSNLFRICHGDKYFPAELWAWDQAYLVLSLANWSLLLWTSEWTARWCSSGLHFVQVETGNDEAGKNAFFFPSFSRCASPPGTDVNQGQNHHHSNLKLRNLGLVLAEAICIVPLRVSPANENLYEECDGGRWVPLSVNALLALVEKKAKSKCVRDAVQQCLRSNATFQTTNDKLAAFFKEYVKMIFDPIQKWCDIQQKNYEENIQPNLDDIRALIKSWKKEDGEKHYLWPDDAFHTPREEVQDAGVAAELE</sequence>
<evidence type="ECO:0000313" key="3">
    <source>
        <dbReference type="Proteomes" id="UP001583177"/>
    </source>
</evidence>
<feature type="region of interest" description="Disordered" evidence="1">
    <location>
        <begin position="162"/>
        <end position="188"/>
    </location>
</feature>
<name>A0ABR3WZQ1_9PEZI</name>
<evidence type="ECO:0000256" key="1">
    <source>
        <dbReference type="SAM" id="MobiDB-lite"/>
    </source>
</evidence>
<protein>
    <submittedName>
        <fullName evidence="2">Uncharacterized protein</fullName>
    </submittedName>
</protein>
<organism evidence="2 3">
    <name type="scientific">Diaporthe australafricana</name>
    <dbReference type="NCBI Taxonomy" id="127596"/>
    <lineage>
        <taxon>Eukaryota</taxon>
        <taxon>Fungi</taxon>
        <taxon>Dikarya</taxon>
        <taxon>Ascomycota</taxon>
        <taxon>Pezizomycotina</taxon>
        <taxon>Sordariomycetes</taxon>
        <taxon>Sordariomycetidae</taxon>
        <taxon>Diaporthales</taxon>
        <taxon>Diaporthaceae</taxon>
        <taxon>Diaporthe</taxon>
    </lineage>
</organism>
<feature type="region of interest" description="Disordered" evidence="1">
    <location>
        <begin position="400"/>
        <end position="431"/>
    </location>
</feature>
<feature type="compositionally biased region" description="Pro residues" evidence="1">
    <location>
        <begin position="413"/>
        <end position="422"/>
    </location>
</feature>
<gene>
    <name evidence="2" type="ORF">Daus18300_005784</name>
</gene>
<dbReference type="EMBL" id="JAWRVE010000043">
    <property type="protein sequence ID" value="KAL1868948.1"/>
    <property type="molecule type" value="Genomic_DNA"/>
</dbReference>
<keyword evidence="3" id="KW-1185">Reference proteome</keyword>